<evidence type="ECO:0000256" key="3">
    <source>
        <dbReference type="ARBA" id="ARBA00022801"/>
    </source>
</evidence>
<keyword evidence="3" id="KW-0378">Hydrolase</keyword>
<dbReference type="eggNOG" id="COG0622">
    <property type="taxonomic scope" value="Bacteria"/>
</dbReference>
<dbReference type="Gene3D" id="3.60.21.10">
    <property type="match status" value="1"/>
</dbReference>
<accession>D7CIR7</accession>
<dbReference type="Pfam" id="PF12850">
    <property type="entry name" value="Metallophos_2"/>
    <property type="match status" value="1"/>
</dbReference>
<dbReference type="InterPro" id="IPR000979">
    <property type="entry name" value="Phosphodiesterase_MJ0936/Vps29"/>
</dbReference>
<protein>
    <recommendedName>
        <fullName evidence="4">Phosphoesterase</fullName>
        <ecNumber evidence="4">3.1.4.-</ecNumber>
    </recommendedName>
</protein>
<keyword evidence="7" id="KW-1185">Reference proteome</keyword>
<comment type="cofactor">
    <cofactor evidence="4">
        <name>a divalent metal cation</name>
        <dbReference type="ChEBI" id="CHEBI:60240"/>
    </cofactor>
</comment>
<comment type="similarity">
    <text evidence="1 4">Belongs to the metallophosphoesterase superfamily. YfcE family.</text>
</comment>
<feature type="domain" description="Calcineurin-like phosphoesterase" evidence="5">
    <location>
        <begin position="1"/>
        <end position="147"/>
    </location>
</feature>
<organism evidence="6 7">
    <name type="scientific">Syntrophothermus lipocalidus (strain DSM 12680 / TGB-C1)</name>
    <dbReference type="NCBI Taxonomy" id="643648"/>
    <lineage>
        <taxon>Bacteria</taxon>
        <taxon>Bacillati</taxon>
        <taxon>Bacillota</taxon>
        <taxon>Clostridia</taxon>
        <taxon>Eubacteriales</taxon>
        <taxon>Syntrophomonadaceae</taxon>
        <taxon>Syntrophothermus</taxon>
    </lineage>
</organism>
<dbReference type="KEGG" id="slp:Slip_2048"/>
<dbReference type="STRING" id="643648.Slip_2048"/>
<dbReference type="GO" id="GO:0046872">
    <property type="term" value="F:metal ion binding"/>
    <property type="evidence" value="ECO:0007669"/>
    <property type="project" value="UniProtKB-KW"/>
</dbReference>
<dbReference type="EMBL" id="CP002048">
    <property type="protein sequence ID" value="ADI02795.1"/>
    <property type="molecule type" value="Genomic_DNA"/>
</dbReference>
<dbReference type="OrthoDB" id="9800565at2"/>
<dbReference type="SUPFAM" id="SSF56300">
    <property type="entry name" value="Metallo-dependent phosphatases"/>
    <property type="match status" value="1"/>
</dbReference>
<evidence type="ECO:0000256" key="4">
    <source>
        <dbReference type="RuleBase" id="RU362039"/>
    </source>
</evidence>
<dbReference type="EC" id="3.1.4.-" evidence="4"/>
<dbReference type="InterPro" id="IPR029052">
    <property type="entry name" value="Metallo-depent_PP-like"/>
</dbReference>
<dbReference type="InterPro" id="IPR020935">
    <property type="entry name" value="PdiEstase_YfcE_CS"/>
</dbReference>
<reference evidence="6 7" key="2">
    <citation type="journal article" date="2010" name="Stand. Genomic Sci.">
        <title>Complete genome sequence of Syntrophothermus lipocalidus type strain (TGB-C1).</title>
        <authorList>
            <person name="Djao O.D."/>
            <person name="Zhang X."/>
            <person name="Lucas S."/>
            <person name="Lapidus A."/>
            <person name="Del Rio T.G."/>
            <person name="Nolan M."/>
            <person name="Tice H."/>
            <person name="Cheng J.F."/>
            <person name="Han C."/>
            <person name="Tapia R."/>
            <person name="Goodwin L."/>
            <person name="Pitluck S."/>
            <person name="Liolios K."/>
            <person name="Ivanova N."/>
            <person name="Mavromatis K."/>
            <person name="Mikhailova N."/>
            <person name="Ovchinnikova G."/>
            <person name="Pati A."/>
            <person name="Brambilla E."/>
            <person name="Chen A."/>
            <person name="Palaniappan K."/>
            <person name="Land M."/>
            <person name="Hauser L."/>
            <person name="Chang Y.J."/>
            <person name="Jeffries C.D."/>
            <person name="Rohde M."/>
            <person name="Sikorski J."/>
            <person name="Spring S."/>
            <person name="Goker M."/>
            <person name="Detter J.C."/>
            <person name="Woyke T."/>
            <person name="Bristow J."/>
            <person name="Eisen J.A."/>
            <person name="Markowitz V."/>
            <person name="Hugenholtz P."/>
            <person name="Kyrpides N.C."/>
            <person name="Klenk H.P."/>
        </authorList>
    </citation>
    <scope>NUCLEOTIDE SEQUENCE [LARGE SCALE GENOMIC DNA]</scope>
    <source>
        <strain evidence="7">DSM 12680 / TGB-C1</strain>
    </source>
</reference>
<evidence type="ECO:0000259" key="5">
    <source>
        <dbReference type="Pfam" id="PF12850"/>
    </source>
</evidence>
<proteinExistence type="inferred from homology"/>
<dbReference type="CDD" id="cd00841">
    <property type="entry name" value="MPP_YfcE"/>
    <property type="match status" value="1"/>
</dbReference>
<evidence type="ECO:0000256" key="2">
    <source>
        <dbReference type="ARBA" id="ARBA00022723"/>
    </source>
</evidence>
<dbReference type="PANTHER" id="PTHR11124">
    <property type="entry name" value="VACUOLAR SORTING PROTEIN VPS29"/>
    <property type="match status" value="1"/>
</dbReference>
<dbReference type="GO" id="GO:0016787">
    <property type="term" value="F:hydrolase activity"/>
    <property type="evidence" value="ECO:0007669"/>
    <property type="project" value="UniProtKB-UniRule"/>
</dbReference>
<dbReference type="Proteomes" id="UP000000378">
    <property type="component" value="Chromosome"/>
</dbReference>
<dbReference type="HOGENOM" id="CLU_063749_2_1_9"/>
<gene>
    <name evidence="6" type="ordered locus">Slip_2048</name>
</gene>
<dbReference type="NCBIfam" id="TIGR00040">
    <property type="entry name" value="yfcE"/>
    <property type="match status" value="1"/>
</dbReference>
<dbReference type="PROSITE" id="PS01269">
    <property type="entry name" value="UPF0025"/>
    <property type="match status" value="1"/>
</dbReference>
<evidence type="ECO:0000313" key="7">
    <source>
        <dbReference type="Proteomes" id="UP000000378"/>
    </source>
</evidence>
<dbReference type="RefSeq" id="WP_013176197.1">
    <property type="nucleotide sequence ID" value="NC_014220.1"/>
</dbReference>
<evidence type="ECO:0000313" key="6">
    <source>
        <dbReference type="EMBL" id="ADI02795.1"/>
    </source>
</evidence>
<sequence length="158" mass="17847">MRIVVCGDTHGRINMMKAELGKMEGVDLLLHTGDFYKDGLELARFSGVQARVVVGNCDIGMSEPAEDLFEIEGYRFLLTHGHLYRVKNHLISLKLRAKETGADVVVFGHTHEPGWEKIEGIWFLNPGSASLPRLHQYGTYALVEIDQDRITTRLVKIR</sequence>
<dbReference type="InterPro" id="IPR041802">
    <property type="entry name" value="MPP_YfcE"/>
</dbReference>
<dbReference type="AlphaFoldDB" id="D7CIR7"/>
<reference evidence="7" key="1">
    <citation type="journal article" date="2010" name="Stand. Genomic Sci.">
        <title>Complete genome sequence of Syntrophothermus lipocalidus type strain (TGB-C1T).</title>
        <authorList>
            <consortium name="US DOE Joint Genome Institute (JGI-PGF)"/>
            <person name="Djao O."/>
            <person name="Zhang X."/>
            <person name="Lucas S."/>
            <person name="Lapidus A."/>
            <person name="Glavina Del Rio T."/>
            <person name="Nolan M."/>
            <person name="Tice H."/>
            <person name="Cheng J."/>
            <person name="Han C."/>
            <person name="Tapia R."/>
            <person name="Goodwin L."/>
            <person name="Pitluck S."/>
            <person name="Liolios K."/>
            <person name="Ivanova N."/>
            <person name="Mavromatis K."/>
            <person name="Mikhailova N."/>
            <person name="Ovchinnikova G."/>
            <person name="Pati A."/>
            <person name="Brambilla E."/>
            <person name="Chen A."/>
            <person name="Palaniappan K."/>
            <person name="Land M."/>
            <person name="Hauser L."/>
            <person name="Chang Y."/>
            <person name="Jeffries C."/>
            <person name="Rohde M."/>
            <person name="Sikorski J."/>
            <person name="Spring S."/>
            <person name="Goker M."/>
            <person name="Detter J."/>
            <person name="Woyke T."/>
            <person name="Bristow J."/>
            <person name="Eisen J."/>
            <person name="Markowitz V."/>
            <person name="Hugenholtz P."/>
            <person name="Kyrpides N."/>
            <person name="Klenk H."/>
        </authorList>
    </citation>
    <scope>NUCLEOTIDE SEQUENCE [LARGE SCALE GENOMIC DNA]</scope>
    <source>
        <strain evidence="7">DSM 12680 / TGB-C1</strain>
    </source>
</reference>
<dbReference type="InterPro" id="IPR024654">
    <property type="entry name" value="Calcineurin-like_PHP_lpxH"/>
</dbReference>
<evidence type="ECO:0000256" key="1">
    <source>
        <dbReference type="ARBA" id="ARBA00008950"/>
    </source>
</evidence>
<keyword evidence="2 4" id="KW-0479">Metal-binding</keyword>
<name>D7CIR7_SYNLT</name>